<keyword evidence="14" id="KW-0175">Coiled coil</keyword>
<dbReference type="PANTHER" id="PTHR33445">
    <property type="entry name" value="ATP SYNTHASE SUBUNIT B', CHLOROPLASTIC"/>
    <property type="match status" value="1"/>
</dbReference>
<evidence type="ECO:0000256" key="14">
    <source>
        <dbReference type="SAM" id="Coils"/>
    </source>
</evidence>
<keyword evidence="9 13" id="KW-0066">ATP synthesis</keyword>
<reference evidence="15 16" key="1">
    <citation type="journal article" date="2017" name="Genome Announc.">
        <title>Complete Genome Sequences of Two Acetylene-Fermenting Pelobacter acetylenicus Strains.</title>
        <authorList>
            <person name="Sutton J.M."/>
            <person name="Baesman S.M."/>
            <person name="Fierst J.L."/>
            <person name="Poret-Peterson A.T."/>
            <person name="Oremland R.S."/>
            <person name="Dunlap D.S."/>
            <person name="Akob D.M."/>
        </authorList>
    </citation>
    <scope>NUCLEOTIDE SEQUENCE [LARGE SCALE GENOMIC DNA]</scope>
    <source>
        <strain evidence="15 16">DSM 3247</strain>
    </source>
</reference>
<dbReference type="RefSeq" id="WP_072286698.1">
    <property type="nucleotide sequence ID" value="NZ_CP015455.1"/>
</dbReference>
<dbReference type="GO" id="GO:0046933">
    <property type="term" value="F:proton-transporting ATP synthase activity, rotational mechanism"/>
    <property type="evidence" value="ECO:0007669"/>
    <property type="project" value="UniProtKB-UniRule"/>
</dbReference>
<dbReference type="EMBL" id="CP015518">
    <property type="protein sequence ID" value="APG24851.1"/>
    <property type="molecule type" value="Genomic_DNA"/>
</dbReference>
<keyword evidence="5 13" id="KW-0375">Hydrogen ion transport</keyword>
<comment type="subunit">
    <text evidence="13">F-type ATPases have 2 components, F(1) - the catalytic core - and F(0) - the membrane proton channel. F(1) has five subunits: alpha(3), beta(3), gamma(1), delta(1), epsilon(1). F(0) has three main subunits: a(1), b(2) and c(10-14). The alpha and beta chains form an alternating ring which encloses part of the gamma chain. F(1) is attached to F(0) by a central stalk formed by the gamma and epsilon chains, while a peripheral stalk is formed by the delta and b chains.</text>
</comment>
<evidence type="ECO:0000256" key="9">
    <source>
        <dbReference type="ARBA" id="ARBA00023310"/>
    </source>
</evidence>
<comment type="function">
    <text evidence="10 13">F(1)F(0) ATP synthase produces ATP from ADP in the presence of a proton or sodium gradient. F-type ATPases consist of two structural domains, F(1) containing the extramembraneous catalytic core and F(0) containing the membrane proton channel, linked together by a central stalk and a peripheral stalk. During catalysis, ATP synthesis in the catalytic domain of F(1) is coupled via a rotary mechanism of the central stalk subunits to proton translocation.</text>
</comment>
<evidence type="ECO:0000256" key="12">
    <source>
        <dbReference type="ARBA" id="ARBA00037847"/>
    </source>
</evidence>
<keyword evidence="13" id="KW-1003">Cell membrane</keyword>
<dbReference type="KEGG" id="pace:A6070_01265"/>
<comment type="similarity">
    <text evidence="1 13">Belongs to the ATPase B chain family.</text>
</comment>
<dbReference type="GO" id="GO:0046961">
    <property type="term" value="F:proton-transporting ATPase activity, rotational mechanism"/>
    <property type="evidence" value="ECO:0007669"/>
    <property type="project" value="TreeGrafter"/>
</dbReference>
<evidence type="ECO:0000256" key="3">
    <source>
        <dbReference type="ARBA" id="ARBA00022547"/>
    </source>
</evidence>
<evidence type="ECO:0000256" key="5">
    <source>
        <dbReference type="ARBA" id="ARBA00022781"/>
    </source>
</evidence>
<accession>A0A1L3GFX2</accession>
<name>A0A1L3GFX2_SYNAC</name>
<feature type="transmembrane region" description="Helical" evidence="13">
    <location>
        <begin position="6"/>
        <end position="27"/>
    </location>
</feature>
<keyword evidence="6 13" id="KW-1133">Transmembrane helix</keyword>
<dbReference type="PANTHER" id="PTHR33445:SF2">
    <property type="entry name" value="ATP SYNTHASE SUBUNIT B', CHLOROPLASTIC"/>
    <property type="match status" value="1"/>
</dbReference>
<keyword evidence="16" id="KW-1185">Reference proteome</keyword>
<feature type="coiled-coil region" evidence="14">
    <location>
        <begin position="31"/>
        <end position="101"/>
    </location>
</feature>
<evidence type="ECO:0000256" key="13">
    <source>
        <dbReference type="HAMAP-Rule" id="MF_01398"/>
    </source>
</evidence>
<dbReference type="HAMAP" id="MF_01398">
    <property type="entry name" value="ATP_synth_b_bprime"/>
    <property type="match status" value="1"/>
</dbReference>
<evidence type="ECO:0000256" key="8">
    <source>
        <dbReference type="ARBA" id="ARBA00023136"/>
    </source>
</evidence>
<gene>
    <name evidence="13" type="primary">atpF</name>
    <name evidence="15" type="ORF">A7E75_07305</name>
</gene>
<dbReference type="Pfam" id="PF00430">
    <property type="entry name" value="ATP-synt_B"/>
    <property type="match status" value="1"/>
</dbReference>
<evidence type="ECO:0000313" key="16">
    <source>
        <dbReference type="Proteomes" id="UP000182264"/>
    </source>
</evidence>
<dbReference type="OrthoDB" id="466272at2"/>
<keyword evidence="8 13" id="KW-0472">Membrane</keyword>
<evidence type="ECO:0000256" key="2">
    <source>
        <dbReference type="ARBA" id="ARBA00022448"/>
    </source>
</evidence>
<dbReference type="GO" id="GO:0045259">
    <property type="term" value="C:proton-transporting ATP synthase complex"/>
    <property type="evidence" value="ECO:0007669"/>
    <property type="project" value="UniProtKB-KW"/>
</dbReference>
<organism evidence="15 16">
    <name type="scientific">Syntrophotalea acetylenica</name>
    <name type="common">Pelobacter acetylenicus</name>
    <dbReference type="NCBI Taxonomy" id="29542"/>
    <lineage>
        <taxon>Bacteria</taxon>
        <taxon>Pseudomonadati</taxon>
        <taxon>Thermodesulfobacteriota</taxon>
        <taxon>Desulfuromonadia</taxon>
        <taxon>Desulfuromonadales</taxon>
        <taxon>Syntrophotaleaceae</taxon>
        <taxon>Syntrophotalea</taxon>
    </lineage>
</organism>
<keyword evidence="3 13" id="KW-0138">CF(0)</keyword>
<evidence type="ECO:0000256" key="4">
    <source>
        <dbReference type="ARBA" id="ARBA00022692"/>
    </source>
</evidence>
<sequence>MLIDWFTVAAQAVNFLILVALLKRFLYGPILRAMDRREERLSTRFEEAESKVNEARQLEEQYRGLLQELEEARGVRLRQLEEEVEDQRRKLLADARKEAAEVRGGWLQSIREERDAFFTELRMRVGGEMLKVARKSLGDLANAELEQLMVARFRERLATLDSTAREQVARAAGEGGVSVRSPFTLPEALREQLSTGVRGVFGQQVSMDFKDREEMPLGIELSVGGLKLSWGVDSYFEQLEKEVAALYDGQSLPAAEEPP</sequence>
<evidence type="ECO:0000256" key="10">
    <source>
        <dbReference type="ARBA" id="ARBA00025198"/>
    </source>
</evidence>
<keyword evidence="7 13" id="KW-0406">Ion transport</keyword>
<keyword evidence="4 13" id="KW-0812">Transmembrane</keyword>
<dbReference type="CDD" id="cd06503">
    <property type="entry name" value="ATP-synt_Fo_b"/>
    <property type="match status" value="1"/>
</dbReference>
<keyword evidence="2 13" id="KW-0813">Transport</keyword>
<dbReference type="Proteomes" id="UP000182264">
    <property type="component" value="Chromosome"/>
</dbReference>
<comment type="function">
    <text evidence="11">Component of the F(0) channel, it forms part of the peripheral stalk, linking F(1) to F(0). The b'-subunit is a diverged and duplicated form of b found in plants and photosynthetic bacteria.</text>
</comment>
<dbReference type="STRING" id="29542.A6070_01265"/>
<evidence type="ECO:0000256" key="11">
    <source>
        <dbReference type="ARBA" id="ARBA00025614"/>
    </source>
</evidence>
<protein>
    <recommendedName>
        <fullName evidence="13">ATP synthase subunit b</fullName>
    </recommendedName>
    <alternativeName>
        <fullName evidence="13">ATP synthase F(0) sector subunit b</fullName>
    </alternativeName>
    <alternativeName>
        <fullName evidence="13">ATPase subunit I</fullName>
    </alternativeName>
    <alternativeName>
        <fullName evidence="13">F-type ATPase subunit b</fullName>
        <shortName evidence="13">F-ATPase subunit b</shortName>
    </alternativeName>
</protein>
<dbReference type="GO" id="GO:0012505">
    <property type="term" value="C:endomembrane system"/>
    <property type="evidence" value="ECO:0007669"/>
    <property type="project" value="UniProtKB-SubCell"/>
</dbReference>
<evidence type="ECO:0000313" key="15">
    <source>
        <dbReference type="EMBL" id="APG24851.1"/>
    </source>
</evidence>
<dbReference type="InterPro" id="IPR050059">
    <property type="entry name" value="ATP_synthase_B_chain"/>
</dbReference>
<dbReference type="GO" id="GO:0005886">
    <property type="term" value="C:plasma membrane"/>
    <property type="evidence" value="ECO:0007669"/>
    <property type="project" value="UniProtKB-SubCell"/>
</dbReference>
<evidence type="ECO:0000256" key="7">
    <source>
        <dbReference type="ARBA" id="ARBA00023065"/>
    </source>
</evidence>
<evidence type="ECO:0000256" key="6">
    <source>
        <dbReference type="ARBA" id="ARBA00022989"/>
    </source>
</evidence>
<comment type="subcellular location">
    <subcellularLocation>
        <location evidence="13">Cell membrane</location>
        <topology evidence="13">Single-pass membrane protein</topology>
    </subcellularLocation>
    <subcellularLocation>
        <location evidence="12">Endomembrane system</location>
        <topology evidence="12">Single-pass membrane protein</topology>
    </subcellularLocation>
</comment>
<dbReference type="InterPro" id="IPR002146">
    <property type="entry name" value="ATP_synth_b/b'su_bac/chlpt"/>
</dbReference>
<proteinExistence type="inferred from homology"/>
<evidence type="ECO:0000256" key="1">
    <source>
        <dbReference type="ARBA" id="ARBA00005513"/>
    </source>
</evidence>
<dbReference type="NCBIfam" id="TIGR03321">
    <property type="entry name" value="alt_F1F0_F0_B"/>
    <property type="match status" value="1"/>
</dbReference>
<dbReference type="AlphaFoldDB" id="A0A1L3GFX2"/>
<dbReference type="InterPro" id="IPR017707">
    <property type="entry name" value="Alt_ATP_synth_F0_bsu"/>
</dbReference>